<accession>A0A815TQZ9</accession>
<proteinExistence type="predicted"/>
<organism evidence="2 3">
    <name type="scientific">Adineta steineri</name>
    <dbReference type="NCBI Taxonomy" id="433720"/>
    <lineage>
        <taxon>Eukaryota</taxon>
        <taxon>Metazoa</taxon>
        <taxon>Spiralia</taxon>
        <taxon>Gnathifera</taxon>
        <taxon>Rotifera</taxon>
        <taxon>Eurotatoria</taxon>
        <taxon>Bdelloidea</taxon>
        <taxon>Adinetida</taxon>
        <taxon>Adinetidae</taxon>
        <taxon>Adineta</taxon>
    </lineage>
</organism>
<dbReference type="EMBL" id="CAJNOE010004369">
    <property type="protein sequence ID" value="CAF1511865.1"/>
    <property type="molecule type" value="Genomic_DNA"/>
</dbReference>
<name>A0A815TQZ9_9BILA</name>
<reference evidence="2" key="1">
    <citation type="submission" date="2021-02" db="EMBL/GenBank/DDBJ databases">
        <authorList>
            <person name="Nowell W R."/>
        </authorList>
    </citation>
    <scope>NUCLEOTIDE SEQUENCE</scope>
</reference>
<sequence length="85" mass="9762">MIPLNRKVLNEQWDKFENAATYSYARSGTSSEKKKDLHHQTKSSESATTVQTHEDMQKQLNEITASLKRLTDALTRSDLNREPVL</sequence>
<feature type="region of interest" description="Disordered" evidence="1">
    <location>
        <begin position="25"/>
        <end position="54"/>
    </location>
</feature>
<gene>
    <name evidence="2" type="ORF">IZO911_LOCUS45495</name>
</gene>
<evidence type="ECO:0000256" key="1">
    <source>
        <dbReference type="SAM" id="MobiDB-lite"/>
    </source>
</evidence>
<protein>
    <submittedName>
        <fullName evidence="2">Uncharacterized protein</fullName>
    </submittedName>
</protein>
<dbReference type="AlphaFoldDB" id="A0A815TQZ9"/>
<evidence type="ECO:0000313" key="3">
    <source>
        <dbReference type="Proteomes" id="UP000663860"/>
    </source>
</evidence>
<evidence type="ECO:0000313" key="2">
    <source>
        <dbReference type="EMBL" id="CAF1511865.1"/>
    </source>
</evidence>
<dbReference type="Proteomes" id="UP000663860">
    <property type="component" value="Unassembled WGS sequence"/>
</dbReference>
<comment type="caution">
    <text evidence="2">The sequence shown here is derived from an EMBL/GenBank/DDBJ whole genome shotgun (WGS) entry which is preliminary data.</text>
</comment>